<sequence length="151" mass="15716">MVNSIAASGMSMPPPPRMQSAASLTEDQTQLINDTLSQFDAENITETDAKSIVSIFQETGIQPGKSLADAMDAAGFDAKALGDLARPQGPPPSGPQSQSGGINLSDDALKELYTLLDEYYSENASASDKSGLENSIQELLGSASSIFSAKA</sequence>
<evidence type="ECO:0000313" key="3">
    <source>
        <dbReference type="Proteomes" id="UP001557485"/>
    </source>
</evidence>
<protein>
    <submittedName>
        <fullName evidence="2">Uncharacterized protein</fullName>
    </submittedName>
</protein>
<gene>
    <name evidence="2" type="ORF">AB4876_07980</name>
</gene>
<accession>A0ABV3U6D6</accession>
<keyword evidence="3" id="KW-1185">Reference proteome</keyword>
<evidence type="ECO:0000256" key="1">
    <source>
        <dbReference type="SAM" id="MobiDB-lite"/>
    </source>
</evidence>
<reference evidence="2 3" key="1">
    <citation type="journal article" date="2011" name="Int. J. Syst. Evol. Microbiol.">
        <title>Zhongshania antarctica gen. nov., sp. nov. and Zhongshania guokunii sp. nov., gammaproteobacteria respectively isolated from coastal attached (fast) ice and surface seawater of the Antarctic.</title>
        <authorList>
            <person name="Li H.J."/>
            <person name="Zhang X.Y."/>
            <person name="Chen C.X."/>
            <person name="Zhang Y.J."/>
            <person name="Gao Z.M."/>
            <person name="Yu Y."/>
            <person name="Chen X.L."/>
            <person name="Chen B."/>
            <person name="Zhang Y.Z."/>
        </authorList>
    </citation>
    <scope>NUCLEOTIDE SEQUENCE [LARGE SCALE GENOMIC DNA]</scope>
    <source>
        <strain evidence="2 3">ZS6-22T</strain>
    </source>
</reference>
<proteinExistence type="predicted"/>
<dbReference type="EMBL" id="JBFRYA010000005">
    <property type="protein sequence ID" value="MEX1668847.1"/>
    <property type="molecule type" value="Genomic_DNA"/>
</dbReference>
<organism evidence="2 3">
    <name type="scientific">Zhongshania guokunii</name>
    <dbReference type="NCBI Taxonomy" id="641783"/>
    <lineage>
        <taxon>Bacteria</taxon>
        <taxon>Pseudomonadati</taxon>
        <taxon>Pseudomonadota</taxon>
        <taxon>Gammaproteobacteria</taxon>
        <taxon>Cellvibrionales</taxon>
        <taxon>Spongiibacteraceae</taxon>
        <taxon>Zhongshania</taxon>
    </lineage>
</organism>
<evidence type="ECO:0000313" key="2">
    <source>
        <dbReference type="EMBL" id="MEX1668847.1"/>
    </source>
</evidence>
<dbReference type="Proteomes" id="UP001557485">
    <property type="component" value="Unassembled WGS sequence"/>
</dbReference>
<comment type="caution">
    <text evidence="2">The sequence shown here is derived from an EMBL/GenBank/DDBJ whole genome shotgun (WGS) entry which is preliminary data.</text>
</comment>
<dbReference type="RefSeq" id="WP_368381113.1">
    <property type="nucleotide sequence ID" value="NZ_JBFRYA010000005.1"/>
</dbReference>
<name>A0ABV3U6D6_9GAMM</name>
<feature type="region of interest" description="Disordered" evidence="1">
    <location>
        <begin position="1"/>
        <end position="28"/>
    </location>
</feature>
<feature type="region of interest" description="Disordered" evidence="1">
    <location>
        <begin position="79"/>
        <end position="104"/>
    </location>
</feature>